<sequence>MSRQHHAHESKRGAPGNLETQLDLLFQDNNNGTRVPGGEYPGF</sequence>
<reference evidence="2 3" key="1">
    <citation type="submission" date="2023-01" db="EMBL/GenBank/DDBJ databases">
        <title>Genomes from the Australian National Cyanobacteria Reference Collection.</title>
        <authorList>
            <person name="Willis A."/>
            <person name="Lee E.M.F."/>
        </authorList>
    </citation>
    <scope>NUCLEOTIDE SEQUENCE [LARGE SCALE GENOMIC DNA]</scope>
    <source>
        <strain evidence="2 3">CS-1033</strain>
    </source>
</reference>
<protein>
    <submittedName>
        <fullName evidence="2">Uncharacterized protein</fullName>
    </submittedName>
</protein>
<proteinExistence type="predicted"/>
<dbReference type="RefSeq" id="WP_271734118.1">
    <property type="nucleotide sequence ID" value="NZ_JANQDP010000172.1"/>
</dbReference>
<organism evidence="2 3">
    <name type="scientific">Anabaenopsis arnoldii</name>
    <dbReference type="NCBI Taxonomy" id="2152938"/>
    <lineage>
        <taxon>Bacteria</taxon>
        <taxon>Bacillati</taxon>
        <taxon>Cyanobacteriota</taxon>
        <taxon>Cyanophyceae</taxon>
        <taxon>Nostocales</taxon>
        <taxon>Nodulariaceae</taxon>
        <taxon>Anabaenopsis</taxon>
    </lineage>
</organism>
<name>A0ABT5AWZ9_9CYAN</name>
<evidence type="ECO:0000313" key="3">
    <source>
        <dbReference type="Proteomes" id="UP001212499"/>
    </source>
</evidence>
<feature type="region of interest" description="Disordered" evidence="1">
    <location>
        <begin position="1"/>
        <end position="43"/>
    </location>
</feature>
<evidence type="ECO:0000313" key="2">
    <source>
        <dbReference type="EMBL" id="MDB9540860.1"/>
    </source>
</evidence>
<evidence type="ECO:0000256" key="1">
    <source>
        <dbReference type="SAM" id="MobiDB-lite"/>
    </source>
</evidence>
<gene>
    <name evidence="2" type="ORF">PN457_14555</name>
</gene>
<dbReference type="EMBL" id="JAQMUH010000164">
    <property type="protein sequence ID" value="MDB9540860.1"/>
    <property type="molecule type" value="Genomic_DNA"/>
</dbReference>
<keyword evidence="3" id="KW-1185">Reference proteome</keyword>
<dbReference type="Proteomes" id="UP001212499">
    <property type="component" value="Unassembled WGS sequence"/>
</dbReference>
<accession>A0ABT5AWZ9</accession>
<comment type="caution">
    <text evidence="2">The sequence shown here is derived from an EMBL/GenBank/DDBJ whole genome shotgun (WGS) entry which is preliminary data.</text>
</comment>